<dbReference type="InterPro" id="IPR011009">
    <property type="entry name" value="Kinase-like_dom_sf"/>
</dbReference>
<dbReference type="InterPro" id="IPR051681">
    <property type="entry name" value="Ser/Thr_Kinases-Pseudokinases"/>
</dbReference>
<evidence type="ECO:0000313" key="3">
    <source>
        <dbReference type="Proteomes" id="UP000018888"/>
    </source>
</evidence>
<dbReference type="VEuPathDB" id="FungiDB:RhiirFUN_021279"/>
<dbReference type="VEuPathDB" id="FungiDB:RhiirFUN_003545"/>
<dbReference type="Gene3D" id="1.10.510.10">
    <property type="entry name" value="Transferase(Phosphotransferase) domain 1"/>
    <property type="match status" value="2"/>
</dbReference>
<comment type="caution">
    <text evidence="2">The sequence shown here is derived from an EMBL/GenBank/DDBJ whole genome shotgun (WGS) entry which is preliminary data.</text>
</comment>
<dbReference type="EMBL" id="AUPC02000393">
    <property type="protein sequence ID" value="POG60390.1"/>
    <property type="molecule type" value="Genomic_DNA"/>
</dbReference>
<dbReference type="Proteomes" id="UP000018888">
    <property type="component" value="Unassembled WGS sequence"/>
</dbReference>
<dbReference type="GO" id="GO:0004674">
    <property type="term" value="F:protein serine/threonine kinase activity"/>
    <property type="evidence" value="ECO:0007669"/>
    <property type="project" value="TreeGrafter"/>
</dbReference>
<evidence type="ECO:0000259" key="1">
    <source>
        <dbReference type="Pfam" id="PF07714"/>
    </source>
</evidence>
<accession>A0A2P4P4T0</accession>
<dbReference type="SUPFAM" id="SSF56112">
    <property type="entry name" value="Protein kinase-like (PK-like)"/>
    <property type="match status" value="1"/>
</dbReference>
<name>A0A2P4P4T0_RHIID</name>
<protein>
    <submittedName>
        <fullName evidence="2">Kinase-like domain-containing protein</fullName>
    </submittedName>
</protein>
<feature type="domain" description="Serine-threonine/tyrosine-protein kinase catalytic" evidence="1">
    <location>
        <begin position="433"/>
        <end position="511"/>
    </location>
</feature>
<proteinExistence type="predicted"/>
<evidence type="ECO:0000313" key="2">
    <source>
        <dbReference type="EMBL" id="POG60390.1"/>
    </source>
</evidence>
<reference evidence="2 3" key="2">
    <citation type="journal article" date="2018" name="New Phytol.">
        <title>High intraspecific genome diversity in the model arbuscular mycorrhizal symbiont Rhizophagus irregularis.</title>
        <authorList>
            <person name="Chen E.C.H."/>
            <person name="Morin E."/>
            <person name="Beaudet D."/>
            <person name="Noel J."/>
            <person name="Yildirir G."/>
            <person name="Ndikumana S."/>
            <person name="Charron P."/>
            <person name="St-Onge C."/>
            <person name="Giorgi J."/>
            <person name="Kruger M."/>
            <person name="Marton T."/>
            <person name="Ropars J."/>
            <person name="Grigoriev I.V."/>
            <person name="Hainaut M."/>
            <person name="Henrissat B."/>
            <person name="Roux C."/>
            <person name="Martin F."/>
            <person name="Corradi N."/>
        </authorList>
    </citation>
    <scope>NUCLEOTIDE SEQUENCE [LARGE SCALE GENOMIC DNA]</scope>
    <source>
        <strain evidence="2 3">DAOM 197198</strain>
    </source>
</reference>
<dbReference type="PANTHER" id="PTHR44329">
    <property type="entry name" value="SERINE/THREONINE-PROTEIN KINASE TNNI3K-RELATED"/>
    <property type="match status" value="1"/>
</dbReference>
<dbReference type="InterPro" id="IPR001245">
    <property type="entry name" value="Ser-Thr/Tyr_kinase_cat_dom"/>
</dbReference>
<reference evidence="2 3" key="1">
    <citation type="journal article" date="2013" name="Proc. Natl. Acad. Sci. U.S.A.">
        <title>Genome of an arbuscular mycorrhizal fungus provides insight into the oldest plant symbiosis.</title>
        <authorList>
            <person name="Tisserant E."/>
            <person name="Malbreil M."/>
            <person name="Kuo A."/>
            <person name="Kohler A."/>
            <person name="Symeonidi A."/>
            <person name="Balestrini R."/>
            <person name="Charron P."/>
            <person name="Duensing N."/>
            <person name="Frei Dit Frey N."/>
            <person name="Gianinazzi-Pearson V."/>
            <person name="Gilbert L.B."/>
            <person name="Handa Y."/>
            <person name="Herr J.R."/>
            <person name="Hijri M."/>
            <person name="Koul R."/>
            <person name="Kawaguchi M."/>
            <person name="Krajinski F."/>
            <person name="Lammers P.J."/>
            <person name="Masclaux F.G."/>
            <person name="Murat C."/>
            <person name="Morin E."/>
            <person name="Ndikumana S."/>
            <person name="Pagni M."/>
            <person name="Petitpierre D."/>
            <person name="Requena N."/>
            <person name="Rosikiewicz P."/>
            <person name="Riley R."/>
            <person name="Saito K."/>
            <person name="San Clemente H."/>
            <person name="Shapiro H."/>
            <person name="van Tuinen D."/>
            <person name="Becard G."/>
            <person name="Bonfante P."/>
            <person name="Paszkowski U."/>
            <person name="Shachar-Hill Y.Y."/>
            <person name="Tuskan G.A."/>
            <person name="Young P.W."/>
            <person name="Sanders I.R."/>
            <person name="Henrissat B."/>
            <person name="Rensing S.A."/>
            <person name="Grigoriev I.V."/>
            <person name="Corradi N."/>
            <person name="Roux C."/>
            <person name="Martin F."/>
        </authorList>
    </citation>
    <scope>NUCLEOTIDE SEQUENCE [LARGE SCALE GENOMIC DNA]</scope>
    <source>
        <strain evidence="2 3">DAOM 197198</strain>
    </source>
</reference>
<sequence>MEKMELVNVNDNSFDPTPKLKSSPIPILFVSFNEKDDNCFHCGEKYVELSFCRKKYCKKCFSHYITYIDDINTYLDVYFTMNIKCSEHETSNLKKSQNIQEYCRNFLDILYFKQIPTEYLINYDFDFYYGSFNNKLYVNVIESVNYCKLCKKSLYQGTDTIVMHSFKLCSDCYLISSEWIESTLTKKPIPITYLPWWDNTSCCGVCNSKLKIISECQKCCIKCLTVYIGCRYCLTTNIIFGLTNQSKCKKCKRVSSIILDIMCINTGNSYLDDFILNLRLNISNSIKIAEFTNRITNFNKYFLPVSMHIPVNQLGEIFKNRHLEWIPYYQFVNVKEIAKGGFGVIYKATCLNGKIVILKRFKNSKNISRYFLNELKSNYQCGCPSIIKTYGFTKDPELEDYMLIMEYALKNIHETNFIHRDFHSGNILREIFKAFSKESDIYSMGMIMWELTTGCRPFANVEHDIHLIYKIIDGLRPKITEDTPECYACLMKSCWDPNPKKRPSIAEIYQTFEDWRNNNVNRVQFHLAEIKRVELMKSKKLGPKFTEKHSKAIYTSRSLSVYISKISSINLSINSFDNKQDYASKDQELDIDIDIESNSSSEFINSSRNELNIETFYSNKETC</sequence>
<dbReference type="Pfam" id="PF07714">
    <property type="entry name" value="PK_Tyr_Ser-Thr"/>
    <property type="match status" value="1"/>
</dbReference>
<organism evidence="2 3">
    <name type="scientific">Rhizophagus irregularis (strain DAOM 181602 / DAOM 197198 / MUCL 43194)</name>
    <name type="common">Arbuscular mycorrhizal fungus</name>
    <name type="synonym">Glomus intraradices</name>
    <dbReference type="NCBI Taxonomy" id="747089"/>
    <lineage>
        <taxon>Eukaryota</taxon>
        <taxon>Fungi</taxon>
        <taxon>Fungi incertae sedis</taxon>
        <taxon>Mucoromycota</taxon>
        <taxon>Glomeromycotina</taxon>
        <taxon>Glomeromycetes</taxon>
        <taxon>Glomerales</taxon>
        <taxon>Glomeraceae</taxon>
        <taxon>Rhizophagus</taxon>
    </lineage>
</organism>
<gene>
    <name evidence="2" type="ORF">GLOIN_2v1787968</name>
</gene>
<dbReference type="AlphaFoldDB" id="A0A2P4P4T0"/>
<keyword evidence="3" id="KW-1185">Reference proteome</keyword>